<reference evidence="6 7" key="1">
    <citation type="submission" date="2019-04" db="EMBL/GenBank/DDBJ databases">
        <authorList>
            <person name="Van Vliet M D."/>
        </authorList>
    </citation>
    <scope>NUCLEOTIDE SEQUENCE [LARGE SCALE GENOMIC DNA]</scope>
    <source>
        <strain evidence="6 7">F1</strain>
    </source>
</reference>
<dbReference type="Gene3D" id="3.30.1340.10">
    <property type="entry name" value="HPr-like"/>
    <property type="match status" value="1"/>
</dbReference>
<keyword evidence="4" id="KW-0598">Phosphotransferase system</keyword>
<dbReference type="AlphaFoldDB" id="A0A6C2U1H1"/>
<evidence type="ECO:0000313" key="6">
    <source>
        <dbReference type="EMBL" id="VGO13737.1"/>
    </source>
</evidence>
<keyword evidence="7" id="KW-1185">Reference proteome</keyword>
<protein>
    <submittedName>
        <fullName evidence="6">Phosphocarrier protein HPr</fullName>
    </submittedName>
</protein>
<dbReference type="NCBIfam" id="TIGR01003">
    <property type="entry name" value="PTS_HPr_family"/>
    <property type="match status" value="1"/>
</dbReference>
<dbReference type="InterPro" id="IPR035895">
    <property type="entry name" value="HPr-like_sf"/>
</dbReference>
<dbReference type="EMBL" id="CAAHFG010000001">
    <property type="protein sequence ID" value="VGO13737.1"/>
    <property type="molecule type" value="Genomic_DNA"/>
</dbReference>
<dbReference type="Pfam" id="PF00381">
    <property type="entry name" value="PTS-HPr"/>
    <property type="match status" value="1"/>
</dbReference>
<dbReference type="InterPro" id="IPR000032">
    <property type="entry name" value="HPr-like"/>
</dbReference>
<sequence length="90" mass="9570">MFEAQAVVQNEAGIHCRPSAILVREGSAYSGEILVKAASGACTLTSALECIMLGLEKGAEVTIQVTGPDEDGFGKKLVELFETHFDFPPQ</sequence>
<dbReference type="PROSITE" id="PS51350">
    <property type="entry name" value="PTS_HPR_DOM"/>
    <property type="match status" value="1"/>
</dbReference>
<feature type="domain" description="HPr" evidence="5">
    <location>
        <begin position="1"/>
        <end position="88"/>
    </location>
</feature>
<dbReference type="PANTHER" id="PTHR33705:SF2">
    <property type="entry name" value="PHOSPHOCARRIER PROTEIN NPR"/>
    <property type="match status" value="1"/>
</dbReference>
<evidence type="ECO:0000256" key="2">
    <source>
        <dbReference type="ARBA" id="ARBA00010736"/>
    </source>
</evidence>
<dbReference type="Proteomes" id="UP000366872">
    <property type="component" value="Unassembled WGS sequence"/>
</dbReference>
<dbReference type="InterPro" id="IPR050399">
    <property type="entry name" value="HPr"/>
</dbReference>
<dbReference type="GO" id="GO:0009401">
    <property type="term" value="P:phosphoenolpyruvate-dependent sugar phosphotransferase system"/>
    <property type="evidence" value="ECO:0007669"/>
    <property type="project" value="UniProtKB-KW"/>
</dbReference>
<dbReference type="RefSeq" id="WP_136079282.1">
    <property type="nucleotide sequence ID" value="NZ_CAAHFG010000001.1"/>
</dbReference>
<dbReference type="SUPFAM" id="SSF55594">
    <property type="entry name" value="HPr-like"/>
    <property type="match status" value="1"/>
</dbReference>
<dbReference type="PRINTS" id="PR00107">
    <property type="entry name" value="PHOSPHOCPHPR"/>
</dbReference>
<accession>A0A6C2U1H1</accession>
<gene>
    <name evidence="6" type="primary">ptsH_1</name>
    <name evidence="6" type="ORF">PDESU_02294</name>
</gene>
<dbReference type="PANTHER" id="PTHR33705">
    <property type="entry name" value="PHOSPHOCARRIER PROTEIN HPR"/>
    <property type="match status" value="1"/>
</dbReference>
<organism evidence="6 7">
    <name type="scientific">Pontiella desulfatans</name>
    <dbReference type="NCBI Taxonomy" id="2750659"/>
    <lineage>
        <taxon>Bacteria</taxon>
        <taxon>Pseudomonadati</taxon>
        <taxon>Kiritimatiellota</taxon>
        <taxon>Kiritimatiellia</taxon>
        <taxon>Kiritimatiellales</taxon>
        <taxon>Pontiellaceae</taxon>
        <taxon>Pontiella</taxon>
    </lineage>
</organism>
<evidence type="ECO:0000256" key="4">
    <source>
        <dbReference type="ARBA" id="ARBA00022683"/>
    </source>
</evidence>
<name>A0A6C2U1H1_PONDE</name>
<comment type="subcellular location">
    <subcellularLocation>
        <location evidence="1">Cytoplasm</location>
    </subcellularLocation>
</comment>
<dbReference type="GO" id="GO:0005737">
    <property type="term" value="C:cytoplasm"/>
    <property type="evidence" value="ECO:0007669"/>
    <property type="project" value="UniProtKB-SubCell"/>
</dbReference>
<comment type="similarity">
    <text evidence="2">Belongs to the HPr family.</text>
</comment>
<evidence type="ECO:0000256" key="3">
    <source>
        <dbReference type="ARBA" id="ARBA00022490"/>
    </source>
</evidence>
<keyword evidence="3" id="KW-0963">Cytoplasm</keyword>
<evidence type="ECO:0000256" key="1">
    <source>
        <dbReference type="ARBA" id="ARBA00004496"/>
    </source>
</evidence>
<evidence type="ECO:0000259" key="5">
    <source>
        <dbReference type="PROSITE" id="PS51350"/>
    </source>
</evidence>
<proteinExistence type="inferred from homology"/>
<evidence type="ECO:0000313" key="7">
    <source>
        <dbReference type="Proteomes" id="UP000366872"/>
    </source>
</evidence>